<gene>
    <name evidence="2" type="ORF">BXY53_0574</name>
</gene>
<evidence type="ECO:0008006" key="4">
    <source>
        <dbReference type="Google" id="ProtNLM"/>
    </source>
</evidence>
<dbReference type="Proteomes" id="UP000266273">
    <property type="component" value="Unassembled WGS sequence"/>
</dbReference>
<name>A0A397Q389_9HYPH</name>
<feature type="compositionally biased region" description="Low complexity" evidence="1">
    <location>
        <begin position="130"/>
        <end position="156"/>
    </location>
</feature>
<feature type="compositionally biased region" description="Basic and acidic residues" evidence="1">
    <location>
        <begin position="74"/>
        <end position="96"/>
    </location>
</feature>
<feature type="compositionally biased region" description="Low complexity" evidence="1">
    <location>
        <begin position="383"/>
        <end position="402"/>
    </location>
</feature>
<feature type="compositionally biased region" description="Polar residues" evidence="1">
    <location>
        <begin position="527"/>
        <end position="541"/>
    </location>
</feature>
<dbReference type="InterPro" id="IPR011990">
    <property type="entry name" value="TPR-like_helical_dom_sf"/>
</dbReference>
<dbReference type="AlphaFoldDB" id="A0A397Q389"/>
<feature type="compositionally biased region" description="Basic and acidic residues" evidence="1">
    <location>
        <begin position="188"/>
        <end position="197"/>
    </location>
</feature>
<feature type="compositionally biased region" description="Acidic residues" evidence="1">
    <location>
        <begin position="324"/>
        <end position="333"/>
    </location>
</feature>
<dbReference type="EMBL" id="QXDF01000001">
    <property type="protein sequence ID" value="RIA55508.1"/>
    <property type="molecule type" value="Genomic_DNA"/>
</dbReference>
<evidence type="ECO:0000313" key="3">
    <source>
        <dbReference type="Proteomes" id="UP000266273"/>
    </source>
</evidence>
<evidence type="ECO:0000313" key="2">
    <source>
        <dbReference type="EMBL" id="RIA55508.1"/>
    </source>
</evidence>
<feature type="compositionally biased region" description="Basic and acidic residues" evidence="1">
    <location>
        <begin position="283"/>
        <end position="299"/>
    </location>
</feature>
<dbReference type="OrthoDB" id="6756629at2"/>
<feature type="region of interest" description="Disordered" evidence="1">
    <location>
        <begin position="485"/>
        <end position="576"/>
    </location>
</feature>
<proteinExistence type="predicted"/>
<keyword evidence="3" id="KW-1185">Reference proteome</keyword>
<sequence>MSSSTSPKTSGDSNASLKTEPEAQTPEAPARASETDNAKDDTTQTVKDERPAAAGEPDREEAATAASAEAKPTNLEDGKKPAGAEAKPDGEIKSETAAEEEWEKAEDRPEDRDAMGNPNAGQTAGKQTSEPPAEAEAAAENAEVAAAETDGAATEASVDEQDEEEPLDLRALFASSEPEFADPTDTFELAREAKPETRAATQASGGSASRSGVESDSDDESDLPFDLPVDGMLNATPADSQPAKGAGLTGFGEDAPQADTNAFGGAPGDPLADAVQSALRSVYGDDEKGENHGYTREDAEGTASGPILQWAGANVPDEAHDAAVDEENFDAEPGDPRQDTAAIDEETTEAVLSYLYEHVGDEASSPNTPQAAADEPRARTDFAADGPDDAWAAPEPAETPEPSVNAADYRTDAMGAAHAPESAQPADPAPSPEPAGTFHPPIDVGAGESEASGKLLGAAGLGLIGGIAAAGVAAVFVFNSFVTQQEPATTTPSTSSQLEETATSEPERGAPASDTREDQVAEAVSDPSATGQTTEESTQSAPVEPRADTQSETAQTAAATQPDTPATAPDAGGGESKTAALIDASSVSGRANEAIPLALSVPSGDGDRFIRMTGLPDGVKLSAGVDTGNGSWLLSAGRAKDLTLTVPDGFTGVFTLDAQLLGADARTPLGKEVAFDVEVAGAQVAEASETRTAAVGAETSPAATEPQRSPIERAENLIREGDVLAAREILRSETEDGSAAAALALGTSYDPRTFTGLTSANASPDATEAFRWYQRAAELGNPNGSSQISELKAWLLR</sequence>
<reference evidence="2 3" key="1">
    <citation type="submission" date="2018-08" db="EMBL/GenBank/DDBJ databases">
        <title>Genomic Encyclopedia of Archaeal and Bacterial Type Strains, Phase II (KMG-II): from individual species to whole genera.</title>
        <authorList>
            <person name="Goeker M."/>
        </authorList>
    </citation>
    <scope>NUCLEOTIDE SEQUENCE [LARGE SCALE GENOMIC DNA]</scope>
    <source>
        <strain evidence="2 3">DSM 5002</strain>
    </source>
</reference>
<feature type="compositionally biased region" description="Polar residues" evidence="1">
    <location>
        <begin position="119"/>
        <end position="129"/>
    </location>
</feature>
<feature type="compositionally biased region" description="Polar residues" evidence="1">
    <location>
        <begin position="485"/>
        <end position="504"/>
    </location>
</feature>
<feature type="region of interest" description="Disordered" evidence="1">
    <location>
        <begin position="1"/>
        <end position="449"/>
    </location>
</feature>
<organism evidence="2 3">
    <name type="scientific">Dichotomicrobium thermohalophilum</name>
    <dbReference type="NCBI Taxonomy" id="933063"/>
    <lineage>
        <taxon>Bacteria</taxon>
        <taxon>Pseudomonadati</taxon>
        <taxon>Pseudomonadota</taxon>
        <taxon>Alphaproteobacteria</taxon>
        <taxon>Hyphomicrobiales</taxon>
        <taxon>Hyphomicrobiaceae</taxon>
        <taxon>Dichotomicrobium</taxon>
    </lineage>
</organism>
<comment type="caution">
    <text evidence="2">The sequence shown here is derived from an EMBL/GenBank/DDBJ whole genome shotgun (WGS) entry which is preliminary data.</text>
</comment>
<dbReference type="RefSeq" id="WP_147361477.1">
    <property type="nucleotide sequence ID" value="NZ_QXDF01000001.1"/>
</dbReference>
<accession>A0A397Q389</accession>
<feature type="compositionally biased region" description="Basic and acidic residues" evidence="1">
    <location>
        <begin position="105"/>
        <end position="114"/>
    </location>
</feature>
<evidence type="ECO:0000256" key="1">
    <source>
        <dbReference type="SAM" id="MobiDB-lite"/>
    </source>
</evidence>
<feature type="compositionally biased region" description="Acidic residues" evidence="1">
    <location>
        <begin position="157"/>
        <end position="166"/>
    </location>
</feature>
<feature type="compositionally biased region" description="Basic and acidic residues" evidence="1">
    <location>
        <begin position="33"/>
        <end position="62"/>
    </location>
</feature>
<protein>
    <recommendedName>
        <fullName evidence="4">Sel1 repeat-containing protein</fullName>
    </recommendedName>
</protein>
<feature type="compositionally biased region" description="Polar residues" evidence="1">
    <location>
        <begin position="199"/>
        <end position="212"/>
    </location>
</feature>
<dbReference type="Gene3D" id="1.25.40.10">
    <property type="entry name" value="Tetratricopeptide repeat domain"/>
    <property type="match status" value="1"/>
</dbReference>
<feature type="compositionally biased region" description="Low complexity" evidence="1">
    <location>
        <begin position="1"/>
        <end position="13"/>
    </location>
</feature>
<feature type="compositionally biased region" description="Low complexity" evidence="1">
    <location>
        <begin position="548"/>
        <end position="570"/>
    </location>
</feature>